<feature type="transmembrane region" description="Helical" evidence="6">
    <location>
        <begin position="102"/>
        <end position="124"/>
    </location>
</feature>
<feature type="domain" description="EamA" evidence="7">
    <location>
        <begin position="166"/>
        <end position="294"/>
    </location>
</feature>
<feature type="transmembrane region" description="Helical" evidence="6">
    <location>
        <begin position="256"/>
        <end position="272"/>
    </location>
</feature>
<dbReference type="Pfam" id="PF00892">
    <property type="entry name" value="EamA"/>
    <property type="match status" value="2"/>
</dbReference>
<dbReference type="GO" id="GO:0016020">
    <property type="term" value="C:membrane"/>
    <property type="evidence" value="ECO:0007669"/>
    <property type="project" value="UniProtKB-SubCell"/>
</dbReference>
<dbReference type="EMBL" id="SMAK01000005">
    <property type="protein sequence ID" value="TCT10659.1"/>
    <property type="molecule type" value="Genomic_DNA"/>
</dbReference>
<protein>
    <submittedName>
        <fullName evidence="8">Threonine/homoserine efflux transporter RhtA</fullName>
    </submittedName>
</protein>
<dbReference type="PANTHER" id="PTHR32322">
    <property type="entry name" value="INNER MEMBRANE TRANSPORTER"/>
    <property type="match status" value="1"/>
</dbReference>
<feature type="transmembrane region" description="Helical" evidence="6">
    <location>
        <begin position="75"/>
        <end position="96"/>
    </location>
</feature>
<gene>
    <name evidence="8" type="ORF">EDC22_105158</name>
</gene>
<dbReference type="InterPro" id="IPR000620">
    <property type="entry name" value="EamA_dom"/>
</dbReference>
<feature type="transmembrane region" description="Helical" evidence="6">
    <location>
        <begin position="12"/>
        <end position="32"/>
    </location>
</feature>
<evidence type="ECO:0000256" key="2">
    <source>
        <dbReference type="ARBA" id="ARBA00007362"/>
    </source>
</evidence>
<keyword evidence="5 6" id="KW-0472">Membrane</keyword>
<comment type="caution">
    <text evidence="8">The sequence shown here is derived from an EMBL/GenBank/DDBJ whole genome shotgun (WGS) entry which is preliminary data.</text>
</comment>
<accession>A0A4R3MED0</accession>
<reference evidence="8 9" key="1">
    <citation type="submission" date="2019-03" db="EMBL/GenBank/DDBJ databases">
        <title>Genomic Encyclopedia of Type Strains, Phase IV (KMG-IV): sequencing the most valuable type-strain genomes for metagenomic binning, comparative biology and taxonomic classification.</title>
        <authorList>
            <person name="Goeker M."/>
        </authorList>
    </citation>
    <scope>NUCLEOTIDE SEQUENCE [LARGE SCALE GENOMIC DNA]</scope>
    <source>
        <strain evidence="8 9">DSM 19345</strain>
    </source>
</reference>
<dbReference type="Proteomes" id="UP000295678">
    <property type="component" value="Unassembled WGS sequence"/>
</dbReference>
<evidence type="ECO:0000256" key="3">
    <source>
        <dbReference type="ARBA" id="ARBA00022692"/>
    </source>
</evidence>
<dbReference type="InterPro" id="IPR050638">
    <property type="entry name" value="AA-Vitamin_Transporters"/>
</dbReference>
<comment type="similarity">
    <text evidence="2">Belongs to the EamA transporter family.</text>
</comment>
<feature type="transmembrane region" description="Helical" evidence="6">
    <location>
        <begin position="222"/>
        <end position="244"/>
    </location>
</feature>
<feature type="transmembrane region" description="Helical" evidence="6">
    <location>
        <begin position="278"/>
        <end position="295"/>
    </location>
</feature>
<feature type="transmembrane region" description="Helical" evidence="6">
    <location>
        <begin position="131"/>
        <end position="151"/>
    </location>
</feature>
<feature type="domain" description="EamA" evidence="7">
    <location>
        <begin position="22"/>
        <end position="147"/>
    </location>
</feature>
<feature type="transmembrane region" description="Helical" evidence="6">
    <location>
        <begin position="44"/>
        <end position="63"/>
    </location>
</feature>
<feature type="transmembrane region" description="Helical" evidence="6">
    <location>
        <begin position="189"/>
        <end position="210"/>
    </location>
</feature>
<dbReference type="SUPFAM" id="SSF103481">
    <property type="entry name" value="Multidrug resistance efflux transporter EmrE"/>
    <property type="match status" value="2"/>
</dbReference>
<evidence type="ECO:0000256" key="5">
    <source>
        <dbReference type="ARBA" id="ARBA00023136"/>
    </source>
</evidence>
<dbReference type="PANTHER" id="PTHR32322:SF2">
    <property type="entry name" value="EAMA DOMAIN-CONTAINING PROTEIN"/>
    <property type="match status" value="1"/>
</dbReference>
<keyword evidence="9" id="KW-1185">Reference proteome</keyword>
<evidence type="ECO:0000256" key="1">
    <source>
        <dbReference type="ARBA" id="ARBA00004141"/>
    </source>
</evidence>
<sequence length="296" mass="30576">MDPLPPPRRSMPVAALLPGSFVLLWSTGFIGARMGVPHADPLTFLFLRFLIAGGILFAVALTLRSTWPRDRAALSATLAVGVLIHGVYLGGVFWAIARGMPAGVAALIVALQPLMTAILAAPLLGERVGRAHWFGLGIGLAGLALVIGPKLEWTGTGITVATVGACVLSVLAIVLGSILQKAKGGATDLASGTCLQYAGGAVVVGIAAVASEPMRIDWTPQFVFALGWLVVVLSLGAVLIYYVLIRRGAVARLATLFYLVPPVTAVVAWALFGETLTPLQLVGMAVTVGGVAIATR</sequence>
<evidence type="ECO:0000259" key="7">
    <source>
        <dbReference type="Pfam" id="PF00892"/>
    </source>
</evidence>
<feature type="transmembrane region" description="Helical" evidence="6">
    <location>
        <begin position="157"/>
        <end position="177"/>
    </location>
</feature>
<comment type="subcellular location">
    <subcellularLocation>
        <location evidence="1">Membrane</location>
        <topology evidence="1">Multi-pass membrane protein</topology>
    </subcellularLocation>
</comment>
<dbReference type="RefSeq" id="WP_245499714.1">
    <property type="nucleotide sequence ID" value="NZ_SMAK01000005.1"/>
</dbReference>
<evidence type="ECO:0000313" key="9">
    <source>
        <dbReference type="Proteomes" id="UP000295678"/>
    </source>
</evidence>
<proteinExistence type="inferred from homology"/>
<keyword evidence="4 6" id="KW-1133">Transmembrane helix</keyword>
<organism evidence="8 9">
    <name type="scientific">Tepidamorphus gemmatus</name>
    <dbReference type="NCBI Taxonomy" id="747076"/>
    <lineage>
        <taxon>Bacteria</taxon>
        <taxon>Pseudomonadati</taxon>
        <taxon>Pseudomonadota</taxon>
        <taxon>Alphaproteobacteria</taxon>
        <taxon>Hyphomicrobiales</taxon>
        <taxon>Tepidamorphaceae</taxon>
        <taxon>Tepidamorphus</taxon>
    </lineage>
</organism>
<name>A0A4R3MED0_9HYPH</name>
<evidence type="ECO:0000256" key="4">
    <source>
        <dbReference type="ARBA" id="ARBA00022989"/>
    </source>
</evidence>
<evidence type="ECO:0000256" key="6">
    <source>
        <dbReference type="SAM" id="Phobius"/>
    </source>
</evidence>
<evidence type="ECO:0000313" key="8">
    <source>
        <dbReference type="EMBL" id="TCT10659.1"/>
    </source>
</evidence>
<dbReference type="InterPro" id="IPR037185">
    <property type="entry name" value="EmrE-like"/>
</dbReference>
<keyword evidence="3 6" id="KW-0812">Transmembrane</keyword>
<dbReference type="AlphaFoldDB" id="A0A4R3MED0"/>